<dbReference type="SUPFAM" id="SSF55729">
    <property type="entry name" value="Acyl-CoA N-acyltransferases (Nat)"/>
    <property type="match status" value="1"/>
</dbReference>
<dbReference type="PANTHER" id="PTHR13355">
    <property type="entry name" value="GLUCOSAMINE 6-PHOSPHATE N-ACETYLTRANSFERASE"/>
    <property type="match status" value="1"/>
</dbReference>
<sequence>MTLNQTVFIRKLTAHDFDDALQLYDELVGAKPAVRGDDRRDRFQRVLSFEGTHIFGAEVDGTVIGMATLHVLPNMTYNGSPYCLVENVATLKAYQSHGIGRAVMHHVIQAAWDAGTYKIMLLTGQKRNSSGFYRRIGFDQDEKYGMVLRRDLT</sequence>
<dbReference type="InterPro" id="IPR039143">
    <property type="entry name" value="GNPNAT1-like"/>
</dbReference>
<proteinExistence type="predicted"/>
<keyword evidence="3" id="KW-1185">Reference proteome</keyword>
<dbReference type="CDD" id="cd04301">
    <property type="entry name" value="NAT_SF"/>
    <property type="match status" value="1"/>
</dbReference>
<protein>
    <submittedName>
        <fullName evidence="2">GNAT family N-acetyltransferase</fullName>
    </submittedName>
</protein>
<evidence type="ECO:0000313" key="2">
    <source>
        <dbReference type="EMBL" id="NSX56013.1"/>
    </source>
</evidence>
<reference evidence="2 3" key="1">
    <citation type="submission" date="2020-06" db="EMBL/GenBank/DDBJ databases">
        <title>Sulfitobacter algicola sp. nov., isolated from green algae.</title>
        <authorList>
            <person name="Wang C."/>
        </authorList>
    </citation>
    <scope>NUCLEOTIDE SEQUENCE [LARGE SCALE GENOMIC DNA]</scope>
    <source>
        <strain evidence="2 3">1151</strain>
    </source>
</reference>
<evidence type="ECO:0000259" key="1">
    <source>
        <dbReference type="PROSITE" id="PS51186"/>
    </source>
</evidence>
<evidence type="ECO:0000313" key="3">
    <source>
        <dbReference type="Proteomes" id="UP000777935"/>
    </source>
</evidence>
<accession>A0ABX2ISX3</accession>
<dbReference type="Pfam" id="PF00583">
    <property type="entry name" value="Acetyltransf_1"/>
    <property type="match status" value="1"/>
</dbReference>
<dbReference type="PANTHER" id="PTHR13355:SF15">
    <property type="entry name" value="GCN5-RELATED N-ACETYLTRANSFERASE 3, CHLOROPLASTIC"/>
    <property type="match status" value="1"/>
</dbReference>
<organism evidence="2 3">
    <name type="scientific">Parasulfitobacter algicola</name>
    <dbReference type="NCBI Taxonomy" id="2614809"/>
    <lineage>
        <taxon>Bacteria</taxon>
        <taxon>Pseudomonadati</taxon>
        <taxon>Pseudomonadota</taxon>
        <taxon>Alphaproteobacteria</taxon>
        <taxon>Rhodobacterales</taxon>
        <taxon>Roseobacteraceae</taxon>
        <taxon>Parasulfitobacter</taxon>
    </lineage>
</organism>
<dbReference type="InterPro" id="IPR016181">
    <property type="entry name" value="Acyl_CoA_acyltransferase"/>
</dbReference>
<dbReference type="InterPro" id="IPR000182">
    <property type="entry name" value="GNAT_dom"/>
</dbReference>
<gene>
    <name evidence="2" type="ORF">HRQ87_14510</name>
</gene>
<dbReference type="Proteomes" id="UP000777935">
    <property type="component" value="Unassembled WGS sequence"/>
</dbReference>
<comment type="caution">
    <text evidence="2">The sequence shown here is derived from an EMBL/GenBank/DDBJ whole genome shotgun (WGS) entry which is preliminary data.</text>
</comment>
<dbReference type="Gene3D" id="3.40.630.30">
    <property type="match status" value="1"/>
</dbReference>
<dbReference type="RefSeq" id="WP_174139163.1">
    <property type="nucleotide sequence ID" value="NZ_JABUFE010000009.1"/>
</dbReference>
<dbReference type="EMBL" id="JABUFE010000009">
    <property type="protein sequence ID" value="NSX56013.1"/>
    <property type="molecule type" value="Genomic_DNA"/>
</dbReference>
<dbReference type="PROSITE" id="PS51186">
    <property type="entry name" value="GNAT"/>
    <property type="match status" value="1"/>
</dbReference>
<feature type="domain" description="N-acetyltransferase" evidence="1">
    <location>
        <begin position="7"/>
        <end position="153"/>
    </location>
</feature>
<name>A0ABX2ISX3_9RHOB</name>